<sequence>MKLYYYATTLFALIIGLGIFILISIPALLLTYFIVWLCSFAFSYSFSSWSTHLVIWAISAVWTIGALNTKEGGELAATVITGKR</sequence>
<keyword evidence="1" id="KW-1133">Transmembrane helix</keyword>
<reference evidence="2 3" key="1">
    <citation type="journal article" date="2011" name="Front. Microbiol.">
        <title>Genomic signatures of strain selection and enhancement in Bacillus atrophaeus var. globigii, a historical biowarfare simulant.</title>
        <authorList>
            <person name="Gibbons H.S."/>
            <person name="Broomall S.M."/>
            <person name="McNew L.A."/>
            <person name="Daligault H."/>
            <person name="Chapman C."/>
            <person name="Bruce D."/>
            <person name="Karavis M."/>
            <person name="Krepps M."/>
            <person name="McGregor P.A."/>
            <person name="Hong C."/>
            <person name="Park K.H."/>
            <person name="Akmal A."/>
            <person name="Feldman A."/>
            <person name="Lin J.S."/>
            <person name="Chang W.E."/>
            <person name="Higgs B.W."/>
            <person name="Demirev P."/>
            <person name="Lindquist J."/>
            <person name="Liem A."/>
            <person name="Fochler E."/>
            <person name="Read T.D."/>
            <person name="Tapia R."/>
            <person name="Johnson S."/>
            <person name="Bishop-Lilly K.A."/>
            <person name="Detter C."/>
            <person name="Han C."/>
            <person name="Sozhamannan S."/>
            <person name="Rosenzweig C.N."/>
            <person name="Skowronski E.W."/>
        </authorList>
    </citation>
    <scope>NUCLEOTIDE SEQUENCE [LARGE SCALE GENOMIC DNA]</scope>
    <source>
        <strain evidence="2 3">AIT1</strain>
    </source>
</reference>
<gene>
    <name evidence="2" type="ORF">CWE15_00635</name>
</gene>
<dbReference type="RefSeq" id="WP_126756135.1">
    <property type="nucleotide sequence ID" value="NZ_PIPQ01000001.1"/>
</dbReference>
<evidence type="ECO:0000313" key="3">
    <source>
        <dbReference type="Proteomes" id="UP000286976"/>
    </source>
</evidence>
<name>A0A432X8L9_9GAMM</name>
<proteinExistence type="predicted"/>
<accession>A0A432X8L9</accession>
<protein>
    <submittedName>
        <fullName evidence="2">Uncharacterized protein</fullName>
    </submittedName>
</protein>
<evidence type="ECO:0000256" key="1">
    <source>
        <dbReference type="SAM" id="Phobius"/>
    </source>
</evidence>
<evidence type="ECO:0000313" key="2">
    <source>
        <dbReference type="EMBL" id="RUO43743.1"/>
    </source>
</evidence>
<dbReference type="AlphaFoldDB" id="A0A432X8L9"/>
<feature type="transmembrane region" description="Helical" evidence="1">
    <location>
        <begin position="12"/>
        <end position="37"/>
    </location>
</feature>
<keyword evidence="3" id="KW-1185">Reference proteome</keyword>
<keyword evidence="1" id="KW-0812">Transmembrane</keyword>
<dbReference type="EMBL" id="PIPQ01000001">
    <property type="protein sequence ID" value="RUO43743.1"/>
    <property type="molecule type" value="Genomic_DNA"/>
</dbReference>
<keyword evidence="1" id="KW-0472">Membrane</keyword>
<dbReference type="Proteomes" id="UP000286976">
    <property type="component" value="Unassembled WGS sequence"/>
</dbReference>
<feature type="transmembrane region" description="Helical" evidence="1">
    <location>
        <begin position="49"/>
        <end position="67"/>
    </location>
</feature>
<organism evidence="2 3">
    <name type="scientific">Aliidiomarina taiwanensis</name>
    <dbReference type="NCBI Taxonomy" id="946228"/>
    <lineage>
        <taxon>Bacteria</taxon>
        <taxon>Pseudomonadati</taxon>
        <taxon>Pseudomonadota</taxon>
        <taxon>Gammaproteobacteria</taxon>
        <taxon>Alteromonadales</taxon>
        <taxon>Idiomarinaceae</taxon>
        <taxon>Aliidiomarina</taxon>
    </lineage>
</organism>
<comment type="caution">
    <text evidence="2">The sequence shown here is derived from an EMBL/GenBank/DDBJ whole genome shotgun (WGS) entry which is preliminary data.</text>
</comment>